<gene>
    <name evidence="1" type="ORF">Nepgr_012556</name>
</gene>
<dbReference type="AlphaFoldDB" id="A0AAD3SG03"/>
<name>A0AAD3SG03_NEPGR</name>
<keyword evidence="2" id="KW-1185">Reference proteome</keyword>
<comment type="caution">
    <text evidence="1">The sequence shown here is derived from an EMBL/GenBank/DDBJ whole genome shotgun (WGS) entry which is preliminary data.</text>
</comment>
<organism evidence="1 2">
    <name type="scientific">Nepenthes gracilis</name>
    <name type="common">Slender pitcher plant</name>
    <dbReference type="NCBI Taxonomy" id="150966"/>
    <lineage>
        <taxon>Eukaryota</taxon>
        <taxon>Viridiplantae</taxon>
        <taxon>Streptophyta</taxon>
        <taxon>Embryophyta</taxon>
        <taxon>Tracheophyta</taxon>
        <taxon>Spermatophyta</taxon>
        <taxon>Magnoliopsida</taxon>
        <taxon>eudicotyledons</taxon>
        <taxon>Gunneridae</taxon>
        <taxon>Pentapetalae</taxon>
        <taxon>Caryophyllales</taxon>
        <taxon>Nepenthaceae</taxon>
        <taxon>Nepenthes</taxon>
    </lineage>
</organism>
<dbReference type="Proteomes" id="UP001279734">
    <property type="component" value="Unassembled WGS sequence"/>
</dbReference>
<dbReference type="EMBL" id="BSYO01000010">
    <property type="protein sequence ID" value="GMH10715.1"/>
    <property type="molecule type" value="Genomic_DNA"/>
</dbReference>
<proteinExistence type="predicted"/>
<protein>
    <submittedName>
        <fullName evidence="1">Uncharacterized protein</fullName>
    </submittedName>
</protein>
<reference evidence="1" key="1">
    <citation type="submission" date="2023-05" db="EMBL/GenBank/DDBJ databases">
        <title>Nepenthes gracilis genome sequencing.</title>
        <authorList>
            <person name="Fukushima K."/>
        </authorList>
    </citation>
    <scope>NUCLEOTIDE SEQUENCE</scope>
    <source>
        <strain evidence="1">SING2019-196</strain>
    </source>
</reference>
<evidence type="ECO:0000313" key="1">
    <source>
        <dbReference type="EMBL" id="GMH10715.1"/>
    </source>
</evidence>
<evidence type="ECO:0000313" key="2">
    <source>
        <dbReference type="Proteomes" id="UP001279734"/>
    </source>
</evidence>
<accession>A0AAD3SG03</accession>
<sequence>MDINLVLHLQDLTTTTTANCHYSSSVHSSSPMEALIRALEYVNKSIRVDVLQFEGKMDLKDYYNWISTSEAFLSNGRSCRKIRKYVLLKPNFMDLYSPSSNIIN</sequence>